<evidence type="ECO:0000256" key="1">
    <source>
        <dbReference type="SAM" id="MobiDB-lite"/>
    </source>
</evidence>
<sequence>MDGPDNALDVPDGHLVHPSRIDIDSGPPELCEPPSKQARVEDNNGDSPPWPASGHFTEQYLGVAATVLGRKKTVFESLEAAELEKGENEWAPFCDEDEWELAGFLMRNLGQTKINEMLKLSLMRKSGLSFDNVRSFLKQVDSLYTGLAWICETIDVKGDIEGEDGALKWEMVELWRRDPVECIEELIGNPALQNSMAYIPERAYADAKGNNRIYDELWTGDWWWETQGKLPEALLVFSGDKKAWPIYLTIGNISKDVRRRVSAHATILIGYLPVSKLECFHKKTQSVAGYRLFHYAMSLLLCPLADAGRQGKAMVCADRFVHRVHPILAAYVTDFPEQCLEACNKESRCPCCLVELQDHGELEECACRSMVDTLKTLRRRRRNKQLKKFDKEGLRSVFKPFWKDLPFTDIFACITPDILHQLHKGIFHDHLVQWCLAVLGEKEMDARFQAVSQYPGLHHFKKGISAVSQWTGTEHREMERVFVGLLSSAAEENVLVMARSLLEFIYYTQFQQHTGKTLAAMQDSLSLFHVHKGILVKLGIHDHFNIPKIHSLVHYVSSIRALGSADRYNIEYPERLHIDYAKDAY</sequence>
<dbReference type="AlphaFoldDB" id="A0A0C3EFH8"/>
<gene>
    <name evidence="2" type="ORF">SCLCIDRAFT_21837</name>
</gene>
<accession>A0A0C3EFH8</accession>
<dbReference type="HOGENOM" id="CLU_006344_4_0_1"/>
<dbReference type="Pfam" id="PF18759">
    <property type="entry name" value="Plavaka"/>
    <property type="match status" value="1"/>
</dbReference>
<keyword evidence="3" id="KW-1185">Reference proteome</keyword>
<feature type="compositionally biased region" description="Basic and acidic residues" evidence="1">
    <location>
        <begin position="11"/>
        <end position="23"/>
    </location>
</feature>
<protein>
    <submittedName>
        <fullName evidence="2">Uncharacterized protein</fullName>
    </submittedName>
</protein>
<dbReference type="EMBL" id="KN822016">
    <property type="protein sequence ID" value="KIM66671.1"/>
    <property type="molecule type" value="Genomic_DNA"/>
</dbReference>
<proteinExistence type="predicted"/>
<name>A0A0C3EFH8_9AGAM</name>
<dbReference type="OrthoDB" id="2418900at2759"/>
<organism evidence="2 3">
    <name type="scientific">Scleroderma citrinum Foug A</name>
    <dbReference type="NCBI Taxonomy" id="1036808"/>
    <lineage>
        <taxon>Eukaryota</taxon>
        <taxon>Fungi</taxon>
        <taxon>Dikarya</taxon>
        <taxon>Basidiomycota</taxon>
        <taxon>Agaricomycotina</taxon>
        <taxon>Agaricomycetes</taxon>
        <taxon>Agaricomycetidae</taxon>
        <taxon>Boletales</taxon>
        <taxon>Sclerodermatineae</taxon>
        <taxon>Sclerodermataceae</taxon>
        <taxon>Scleroderma</taxon>
    </lineage>
</organism>
<feature type="region of interest" description="Disordered" evidence="1">
    <location>
        <begin position="1"/>
        <end position="50"/>
    </location>
</feature>
<dbReference type="InterPro" id="IPR041078">
    <property type="entry name" value="Plavaka"/>
</dbReference>
<evidence type="ECO:0000313" key="2">
    <source>
        <dbReference type="EMBL" id="KIM66671.1"/>
    </source>
</evidence>
<dbReference type="Proteomes" id="UP000053989">
    <property type="component" value="Unassembled WGS sequence"/>
</dbReference>
<reference evidence="2 3" key="1">
    <citation type="submission" date="2014-04" db="EMBL/GenBank/DDBJ databases">
        <authorList>
            <consortium name="DOE Joint Genome Institute"/>
            <person name="Kuo A."/>
            <person name="Kohler A."/>
            <person name="Nagy L.G."/>
            <person name="Floudas D."/>
            <person name="Copeland A."/>
            <person name="Barry K.W."/>
            <person name="Cichocki N."/>
            <person name="Veneault-Fourrey C."/>
            <person name="LaButti K."/>
            <person name="Lindquist E.A."/>
            <person name="Lipzen A."/>
            <person name="Lundell T."/>
            <person name="Morin E."/>
            <person name="Murat C."/>
            <person name="Sun H."/>
            <person name="Tunlid A."/>
            <person name="Henrissat B."/>
            <person name="Grigoriev I.V."/>
            <person name="Hibbett D.S."/>
            <person name="Martin F."/>
            <person name="Nordberg H.P."/>
            <person name="Cantor M.N."/>
            <person name="Hua S.X."/>
        </authorList>
    </citation>
    <scope>NUCLEOTIDE SEQUENCE [LARGE SCALE GENOMIC DNA]</scope>
    <source>
        <strain evidence="2 3">Foug A</strain>
    </source>
</reference>
<evidence type="ECO:0000313" key="3">
    <source>
        <dbReference type="Proteomes" id="UP000053989"/>
    </source>
</evidence>
<dbReference type="InParanoid" id="A0A0C3EFH8"/>
<reference evidence="3" key="2">
    <citation type="submission" date="2015-01" db="EMBL/GenBank/DDBJ databases">
        <title>Evolutionary Origins and Diversification of the Mycorrhizal Mutualists.</title>
        <authorList>
            <consortium name="DOE Joint Genome Institute"/>
            <consortium name="Mycorrhizal Genomics Consortium"/>
            <person name="Kohler A."/>
            <person name="Kuo A."/>
            <person name="Nagy L.G."/>
            <person name="Floudas D."/>
            <person name="Copeland A."/>
            <person name="Barry K.W."/>
            <person name="Cichocki N."/>
            <person name="Veneault-Fourrey C."/>
            <person name="LaButti K."/>
            <person name="Lindquist E.A."/>
            <person name="Lipzen A."/>
            <person name="Lundell T."/>
            <person name="Morin E."/>
            <person name="Murat C."/>
            <person name="Riley R."/>
            <person name="Ohm R."/>
            <person name="Sun H."/>
            <person name="Tunlid A."/>
            <person name="Henrissat B."/>
            <person name="Grigoriev I.V."/>
            <person name="Hibbett D.S."/>
            <person name="Martin F."/>
        </authorList>
    </citation>
    <scope>NUCLEOTIDE SEQUENCE [LARGE SCALE GENOMIC DNA]</scope>
    <source>
        <strain evidence="3">Foug A</strain>
    </source>
</reference>